<keyword evidence="3 6" id="KW-0812">Transmembrane</keyword>
<evidence type="ECO:0000313" key="8">
    <source>
        <dbReference type="EMBL" id="SMG48406.1"/>
    </source>
</evidence>
<evidence type="ECO:0000256" key="4">
    <source>
        <dbReference type="ARBA" id="ARBA00022989"/>
    </source>
</evidence>
<dbReference type="PROSITE" id="PS50928">
    <property type="entry name" value="ABC_TM1"/>
    <property type="match status" value="1"/>
</dbReference>
<protein>
    <submittedName>
        <fullName evidence="8">Carbohydrate ABC transporter membrane protein 1, CUT1 family</fullName>
    </submittedName>
</protein>
<evidence type="ECO:0000256" key="2">
    <source>
        <dbReference type="ARBA" id="ARBA00022448"/>
    </source>
</evidence>
<organism evidence="8 9">
    <name type="scientific">Paenibacillus aquistagni</name>
    <dbReference type="NCBI Taxonomy" id="1852522"/>
    <lineage>
        <taxon>Bacteria</taxon>
        <taxon>Bacillati</taxon>
        <taxon>Bacillota</taxon>
        <taxon>Bacilli</taxon>
        <taxon>Bacillales</taxon>
        <taxon>Paenibacillaceae</taxon>
        <taxon>Paenibacillus</taxon>
    </lineage>
</organism>
<proteinExistence type="inferred from homology"/>
<reference evidence="8 9" key="1">
    <citation type="submission" date="2017-04" db="EMBL/GenBank/DDBJ databases">
        <authorList>
            <person name="Afonso C.L."/>
            <person name="Miller P.J."/>
            <person name="Scott M.A."/>
            <person name="Spackman E."/>
            <person name="Goraichik I."/>
            <person name="Dimitrov K.M."/>
            <person name="Suarez D.L."/>
            <person name="Swayne D.E."/>
        </authorList>
    </citation>
    <scope>NUCLEOTIDE SEQUENCE [LARGE SCALE GENOMIC DNA]</scope>
    <source>
        <strain evidence="8 9">11</strain>
    </source>
</reference>
<evidence type="ECO:0000313" key="9">
    <source>
        <dbReference type="Proteomes" id="UP000193834"/>
    </source>
</evidence>
<evidence type="ECO:0000256" key="5">
    <source>
        <dbReference type="ARBA" id="ARBA00023136"/>
    </source>
</evidence>
<dbReference type="Gene3D" id="1.10.3720.10">
    <property type="entry name" value="MetI-like"/>
    <property type="match status" value="1"/>
</dbReference>
<dbReference type="Pfam" id="PF00528">
    <property type="entry name" value="BPD_transp_1"/>
    <property type="match status" value="1"/>
</dbReference>
<dbReference type="AlphaFoldDB" id="A0A1X7L3H4"/>
<feature type="transmembrane region" description="Helical" evidence="6">
    <location>
        <begin position="103"/>
        <end position="123"/>
    </location>
</feature>
<feature type="transmembrane region" description="Helical" evidence="6">
    <location>
        <begin position="135"/>
        <end position="155"/>
    </location>
</feature>
<dbReference type="Proteomes" id="UP000193834">
    <property type="component" value="Unassembled WGS sequence"/>
</dbReference>
<keyword evidence="5 6" id="KW-0472">Membrane</keyword>
<evidence type="ECO:0000256" key="1">
    <source>
        <dbReference type="ARBA" id="ARBA00004141"/>
    </source>
</evidence>
<dbReference type="InterPro" id="IPR000515">
    <property type="entry name" value="MetI-like"/>
</dbReference>
<dbReference type="SUPFAM" id="SSF161098">
    <property type="entry name" value="MetI-like"/>
    <property type="match status" value="1"/>
</dbReference>
<evidence type="ECO:0000259" key="7">
    <source>
        <dbReference type="PROSITE" id="PS50928"/>
    </source>
</evidence>
<dbReference type="GO" id="GO:0055085">
    <property type="term" value="P:transmembrane transport"/>
    <property type="evidence" value="ECO:0007669"/>
    <property type="project" value="InterPro"/>
</dbReference>
<dbReference type="OrthoDB" id="9785836at2"/>
<keyword evidence="9" id="KW-1185">Reference proteome</keyword>
<dbReference type="PANTHER" id="PTHR43496:SF1">
    <property type="entry name" value="POLYGALACTURONAN_RHAMNOGALACTURONAN TRANSPORT SYSTEM PERMEASE PROTEIN YTEP"/>
    <property type="match status" value="1"/>
</dbReference>
<feature type="transmembrane region" description="Helical" evidence="6">
    <location>
        <begin position="288"/>
        <end position="309"/>
    </location>
</feature>
<evidence type="ECO:0000256" key="6">
    <source>
        <dbReference type="RuleBase" id="RU363032"/>
    </source>
</evidence>
<comment type="subcellular location">
    <subcellularLocation>
        <location evidence="6">Cell membrane</location>
        <topology evidence="6">Multi-pass membrane protein</topology>
    </subcellularLocation>
    <subcellularLocation>
        <location evidence="1">Membrane</location>
        <topology evidence="1">Multi-pass membrane protein</topology>
    </subcellularLocation>
</comment>
<accession>A0A1X7L3H4</accession>
<gene>
    <name evidence="8" type="ORF">SAMN06295960_2933</name>
</gene>
<dbReference type="InterPro" id="IPR035906">
    <property type="entry name" value="MetI-like_sf"/>
</dbReference>
<dbReference type="GO" id="GO:0005886">
    <property type="term" value="C:plasma membrane"/>
    <property type="evidence" value="ECO:0007669"/>
    <property type="project" value="UniProtKB-SubCell"/>
</dbReference>
<feature type="domain" description="ABC transmembrane type-1" evidence="7">
    <location>
        <begin position="95"/>
        <end position="309"/>
    </location>
</feature>
<feature type="transmembrane region" description="Helical" evidence="6">
    <location>
        <begin position="35"/>
        <end position="62"/>
    </location>
</feature>
<keyword evidence="2 6" id="KW-0813">Transport</keyword>
<feature type="transmembrane region" description="Helical" evidence="6">
    <location>
        <begin position="235"/>
        <end position="256"/>
    </location>
</feature>
<dbReference type="STRING" id="1852522.SAMN06295960_2933"/>
<dbReference type="CDD" id="cd06261">
    <property type="entry name" value="TM_PBP2"/>
    <property type="match status" value="1"/>
</dbReference>
<dbReference type="RefSeq" id="WP_085495241.1">
    <property type="nucleotide sequence ID" value="NZ_FXAZ01000004.1"/>
</dbReference>
<dbReference type="EMBL" id="FXAZ01000004">
    <property type="protein sequence ID" value="SMG48406.1"/>
    <property type="molecule type" value="Genomic_DNA"/>
</dbReference>
<dbReference type="PANTHER" id="PTHR43496">
    <property type="entry name" value="PROTEIN LPLB"/>
    <property type="match status" value="1"/>
</dbReference>
<keyword evidence="4 6" id="KW-1133">Transmembrane helix</keyword>
<name>A0A1X7L3H4_9BACL</name>
<comment type="similarity">
    <text evidence="6">Belongs to the binding-protein-dependent transport system permease family.</text>
</comment>
<sequence>MSVEAAASVPSPATKQKKPQKGLNRIWHTFWNEKYLWLMALPGILFFLIYKYLPMLGIIIAFKDYNLMLGIWDSKWAGLKHFYRIFENPDIGRIFVNTLIISFYQIVFAFTIPIVLAIMIYEVSKNAYRRVLQTVFYMPHFLSWVVVAGIFYLIFRSDGAMNSVLADLGLGQINILSNPENFRIMLVLQVIWKEAGWGTIIYLAALSSIDPALFEAAKMDGASRLRQIWHITLPGIRSTIVVLFILRLGSVLDVGFEQVFLMLNPSVREVGEVIETYVYQVGVVNSNFSFSTAVGLMKGLIGLVLIFGANKLAKRMGERGVF</sequence>
<evidence type="ECO:0000256" key="3">
    <source>
        <dbReference type="ARBA" id="ARBA00022692"/>
    </source>
</evidence>